<dbReference type="RefSeq" id="WP_394823103.1">
    <property type="nucleotide sequence ID" value="NZ_CP089984.1"/>
</dbReference>
<dbReference type="Proteomes" id="UP001370348">
    <property type="component" value="Chromosome"/>
</dbReference>
<dbReference type="EMBL" id="CP089984">
    <property type="protein sequence ID" value="WXB13493.1"/>
    <property type="molecule type" value="Genomic_DNA"/>
</dbReference>
<keyword evidence="2" id="KW-1185">Reference proteome</keyword>
<evidence type="ECO:0000313" key="1">
    <source>
        <dbReference type="EMBL" id="WXB13493.1"/>
    </source>
</evidence>
<evidence type="ECO:0000313" key="2">
    <source>
        <dbReference type="Proteomes" id="UP001370348"/>
    </source>
</evidence>
<reference evidence="1 2" key="1">
    <citation type="submission" date="2021-12" db="EMBL/GenBank/DDBJ databases">
        <title>Discovery of the Pendulisporaceae a myxobacterial family with distinct sporulation behavior and unique specialized metabolism.</title>
        <authorList>
            <person name="Garcia R."/>
            <person name="Popoff A."/>
            <person name="Bader C.D."/>
            <person name="Loehr J."/>
            <person name="Walesch S."/>
            <person name="Walt C."/>
            <person name="Boldt J."/>
            <person name="Bunk B."/>
            <person name="Haeckl F.J.F.P.J."/>
            <person name="Gunesch A.P."/>
            <person name="Birkelbach J."/>
            <person name="Nuebel U."/>
            <person name="Pietschmann T."/>
            <person name="Bach T."/>
            <person name="Mueller R."/>
        </authorList>
    </citation>
    <scope>NUCLEOTIDE SEQUENCE [LARGE SCALE GENOMIC DNA]</scope>
    <source>
        <strain evidence="1 2">MSr11954</strain>
    </source>
</reference>
<gene>
    <name evidence="1" type="ORF">LZC94_37320</name>
</gene>
<sequence length="338" mass="37040">MILPQEELLRLVAPHLAPVLVPPETVARIGKFTARLPPAFSWGGLEVRLQPDDDRVDLVVCAADWEGCRAALAAALAQRDPRAPFGALEPLLHAWSQGRGRLAEMPHVWLEYDRPDSGDPPPFAFVCADPDHRNPLARRTIPLRDLIDLAREGLTLASGALDPDAFATYIRCMQLLPPGGRVATAASLVPRGRSELRMDASVPHAAIPAWLDAIAWPGERRHLALLLDLLGPRSGTNVELDLGKRVGPVLGMLYEPVARSREPASWEPLFARLIERGACEPAKARAAMEWLGTETVDIPGAAWLVSIQRDLGIKLTVFPEGRLEAKAYFCYCARYAFS</sequence>
<protein>
    <submittedName>
        <fullName evidence="1">Uncharacterized protein</fullName>
    </submittedName>
</protein>
<accession>A0ABZ2LRE7</accession>
<name>A0ABZ2LRE7_9BACT</name>
<organism evidence="1 2">
    <name type="scientific">Pendulispora albinea</name>
    <dbReference type="NCBI Taxonomy" id="2741071"/>
    <lineage>
        <taxon>Bacteria</taxon>
        <taxon>Pseudomonadati</taxon>
        <taxon>Myxococcota</taxon>
        <taxon>Myxococcia</taxon>
        <taxon>Myxococcales</taxon>
        <taxon>Sorangiineae</taxon>
        <taxon>Pendulisporaceae</taxon>
        <taxon>Pendulispora</taxon>
    </lineage>
</organism>
<proteinExistence type="predicted"/>